<evidence type="ECO:0000313" key="3">
    <source>
        <dbReference type="EMBL" id="GLF97184.1"/>
    </source>
</evidence>
<feature type="compositionally biased region" description="Low complexity" evidence="1">
    <location>
        <begin position="177"/>
        <end position="188"/>
    </location>
</feature>
<feature type="transmembrane region" description="Helical" evidence="2">
    <location>
        <begin position="356"/>
        <end position="374"/>
    </location>
</feature>
<keyword evidence="4" id="KW-1185">Reference proteome</keyword>
<accession>A0ABQ5P3L4</accession>
<evidence type="ECO:0000256" key="2">
    <source>
        <dbReference type="SAM" id="Phobius"/>
    </source>
</evidence>
<dbReference type="Proteomes" id="UP001291653">
    <property type="component" value="Unassembled WGS sequence"/>
</dbReference>
<organism evidence="3 4">
    <name type="scientific">Streptomyces yaizuensis</name>
    <dbReference type="NCBI Taxonomy" id="2989713"/>
    <lineage>
        <taxon>Bacteria</taxon>
        <taxon>Bacillati</taxon>
        <taxon>Actinomycetota</taxon>
        <taxon>Actinomycetes</taxon>
        <taxon>Kitasatosporales</taxon>
        <taxon>Streptomycetaceae</taxon>
        <taxon>Streptomyces</taxon>
    </lineage>
</organism>
<sequence>MGIESDQLVYDYLSRVGDLAHQRQLPSGARRELVAGLRGEIDRQRAAAGPDSPAAVRRILGRLGTPDEVVTAAGDGSGSVPRPGPTVPDAASASGSGSGGRGLRRWIPGPRPETAATEPSASGPVPGSDTGTGSGTGSGPGTGTRPGTRGVRRWIPGPRTSANGAPAPEAPAPATPGPALGGTPPHLAGLDERGSGGQDTDWWDIAPRPFGPGEHVAGFTGGVEIPEILAPPRRDDEEAPDAPAPGLPDAPATGGPVDLTKEAAPASDEEGDAPPRRPVRRLLARLRRRPVAPADDDGAAPDTTAAAPGFHPGGVVPVLAAALLVAGAVLASWVALGIGWLLAWGFCRLSDRERKFAVLGIPGVAAAVGLLWIWGREDGRWGEPVPADGMGDALSAAAPWLIKGAAVASALFVLWRARRR</sequence>
<reference evidence="3 4" key="1">
    <citation type="submission" date="2022-10" db="EMBL/GenBank/DDBJ databases">
        <title>Draft genome sequence of Streptomyces sp. YSPA8.</title>
        <authorList>
            <person name="Moriuchi R."/>
            <person name="Dohra H."/>
            <person name="Yamamura H."/>
            <person name="Kodani S."/>
        </authorList>
    </citation>
    <scope>NUCLEOTIDE SEQUENCE [LARGE SCALE GENOMIC DNA]</scope>
    <source>
        <strain evidence="3 4">YSPA8</strain>
    </source>
</reference>
<feature type="compositionally biased region" description="Gly residues" evidence="1">
    <location>
        <begin position="130"/>
        <end position="144"/>
    </location>
</feature>
<feature type="transmembrane region" description="Helical" evidence="2">
    <location>
        <begin position="394"/>
        <end position="415"/>
    </location>
</feature>
<dbReference type="EMBL" id="BSBI01000010">
    <property type="protein sequence ID" value="GLF97184.1"/>
    <property type="molecule type" value="Genomic_DNA"/>
</dbReference>
<protein>
    <submittedName>
        <fullName evidence="3">DUF2157 domain-containing protein</fullName>
    </submittedName>
</protein>
<keyword evidence="2" id="KW-0472">Membrane</keyword>
<comment type="caution">
    <text evidence="3">The sequence shown here is derived from an EMBL/GenBank/DDBJ whole genome shotgun (WGS) entry which is preliminary data.</text>
</comment>
<keyword evidence="2" id="KW-0812">Transmembrane</keyword>
<gene>
    <name evidence="3" type="ORF">SYYSPA8_22825</name>
</gene>
<keyword evidence="2" id="KW-1133">Transmembrane helix</keyword>
<evidence type="ECO:0000313" key="4">
    <source>
        <dbReference type="Proteomes" id="UP001291653"/>
    </source>
</evidence>
<dbReference type="RefSeq" id="WP_323449198.1">
    <property type="nucleotide sequence ID" value="NZ_BSBI01000010.1"/>
</dbReference>
<feature type="region of interest" description="Disordered" evidence="1">
    <location>
        <begin position="233"/>
        <end position="279"/>
    </location>
</feature>
<proteinExistence type="predicted"/>
<feature type="transmembrane region" description="Helical" evidence="2">
    <location>
        <begin position="318"/>
        <end position="344"/>
    </location>
</feature>
<feature type="region of interest" description="Disordered" evidence="1">
    <location>
        <begin position="68"/>
        <end position="219"/>
    </location>
</feature>
<name>A0ABQ5P3L4_9ACTN</name>
<evidence type="ECO:0000256" key="1">
    <source>
        <dbReference type="SAM" id="MobiDB-lite"/>
    </source>
</evidence>